<dbReference type="InterPro" id="IPR006104">
    <property type="entry name" value="Glyco_hydro_2_N"/>
</dbReference>
<proteinExistence type="inferred from homology"/>
<dbReference type="GO" id="GO:0005975">
    <property type="term" value="P:carbohydrate metabolic process"/>
    <property type="evidence" value="ECO:0007669"/>
    <property type="project" value="InterPro"/>
</dbReference>
<evidence type="ECO:0000259" key="8">
    <source>
        <dbReference type="Pfam" id="PF02837"/>
    </source>
</evidence>
<dbReference type="InterPro" id="IPR013783">
    <property type="entry name" value="Ig-like_fold"/>
</dbReference>
<dbReference type="InterPro" id="IPR006101">
    <property type="entry name" value="Glyco_hydro_2"/>
</dbReference>
<dbReference type="STRING" id="1423820.FC64_GL000923"/>
<evidence type="ECO:0000256" key="2">
    <source>
        <dbReference type="ARBA" id="ARBA00012761"/>
    </source>
</evidence>
<dbReference type="InterPro" id="IPR006102">
    <property type="entry name" value="Ig-like_GH2"/>
</dbReference>
<evidence type="ECO:0000313" key="10">
    <source>
        <dbReference type="Proteomes" id="UP000051291"/>
    </source>
</evidence>
<dbReference type="GO" id="GO:0030246">
    <property type="term" value="F:carbohydrate binding"/>
    <property type="evidence" value="ECO:0007669"/>
    <property type="project" value="TreeGrafter"/>
</dbReference>
<dbReference type="FunFam" id="3.20.20.80:FF:000080">
    <property type="entry name" value="Beta-glucuronidase UidA"/>
    <property type="match status" value="1"/>
</dbReference>
<dbReference type="EMBL" id="AYYZ01000029">
    <property type="protein sequence ID" value="KRM51736.1"/>
    <property type="molecule type" value="Genomic_DNA"/>
</dbReference>
<evidence type="ECO:0000313" key="9">
    <source>
        <dbReference type="EMBL" id="KRM51736.1"/>
    </source>
</evidence>
<comment type="caution">
    <text evidence="9">The sequence shown here is derived from an EMBL/GenBank/DDBJ whole genome shotgun (WGS) entry which is preliminary data.</text>
</comment>
<evidence type="ECO:0000259" key="7">
    <source>
        <dbReference type="Pfam" id="PF02836"/>
    </source>
</evidence>
<feature type="domain" description="Glycoside hydrolase family 2 catalytic" evidence="7">
    <location>
        <begin position="278"/>
        <end position="593"/>
    </location>
</feature>
<dbReference type="Proteomes" id="UP000051291">
    <property type="component" value="Unassembled WGS sequence"/>
</dbReference>
<dbReference type="Pfam" id="PF00703">
    <property type="entry name" value="Glyco_hydro_2"/>
    <property type="match status" value="1"/>
</dbReference>
<dbReference type="Gene3D" id="3.20.20.80">
    <property type="entry name" value="Glycosidases"/>
    <property type="match status" value="1"/>
</dbReference>
<sequence>MLYPQTSSTRMVFDLSGFWDFKIENNSEKINPSVKLANSIPMAVPASYNNQIIDQQMRNHDGYFWYETTFNISALQKSQRNVMRFGSATHQATVYINGKEVAHHVGGFTPFEFDIDDYIQVGENDLKVRLCNLLSNKTLPVGETVKLKSGNYQTTGNFDFYNYAGIHRPVKIYTTSNQAHINNICVKYTTDLQTTIVTPEIDIDGQYQSVSMEILDQAGNSIQTSKYNRHEKPSSLTIADTHLWNVDHSYMYQLKVQVYDTDDQLIDDYTQKFGVRTVEIKNCQVLINKKPIYLKGFGRHEDFPVIGKGMNRAVINRDHQTLKWIGANAFRTSHYPYSEEEMQLADEDGLLVIDEVPAVGLYSDFQSAMAGGATQVNTWKNMETMSAHKQVIRETITRDQNHPSVIMWSVANEAATQQDGAHEYFEEITDYTRKLDWQHLPLISPKILVSTPDVDQVTDLFDVIGLNRYYGWYVDFNDLEKAQNDLYQELQTWHKLYPDKPVIFTEFGADTIAGMHSIYDEPYSEEYQLDYYKAMFSVFDQLDYVAGELLWSFTDFSTPAGLIRVNGNHKGIFTYDREPKRIAFMLQDRWKQLS</sequence>
<keyword evidence="5" id="KW-0326">Glycosidase</keyword>
<gene>
    <name evidence="9" type="ORF">FC64_GL000923</name>
</gene>
<keyword evidence="10" id="KW-1185">Reference proteome</keyword>
<reference evidence="9 10" key="1">
    <citation type="journal article" date="2015" name="Genome Announc.">
        <title>Expanding the biotechnology potential of lactobacilli through comparative genomics of 213 strains and associated genera.</title>
        <authorList>
            <person name="Sun Z."/>
            <person name="Harris H.M."/>
            <person name="McCann A."/>
            <person name="Guo C."/>
            <person name="Argimon S."/>
            <person name="Zhang W."/>
            <person name="Yang X."/>
            <person name="Jeffery I.B."/>
            <person name="Cooney J.C."/>
            <person name="Kagawa T.F."/>
            <person name="Liu W."/>
            <person name="Song Y."/>
            <person name="Salvetti E."/>
            <person name="Wrobel A."/>
            <person name="Rasinkangas P."/>
            <person name="Parkhill J."/>
            <person name="Rea M.C."/>
            <person name="O'Sullivan O."/>
            <person name="Ritari J."/>
            <person name="Douillard F.P."/>
            <person name="Paul Ross R."/>
            <person name="Yang R."/>
            <person name="Briner A.E."/>
            <person name="Felis G.E."/>
            <person name="de Vos W.M."/>
            <person name="Barrangou R."/>
            <person name="Klaenhammer T.R."/>
            <person name="Caufield P.W."/>
            <person name="Cui Y."/>
            <person name="Zhang H."/>
            <person name="O'Toole P.W."/>
        </authorList>
    </citation>
    <scope>NUCLEOTIDE SEQUENCE [LARGE SCALE GENOMIC DNA]</scope>
    <source>
        <strain evidence="9 10">DSM 20653</strain>
    </source>
</reference>
<organism evidence="9 10">
    <name type="scientific">Ligilactobacillus araffinosus DSM 20653</name>
    <dbReference type="NCBI Taxonomy" id="1423820"/>
    <lineage>
        <taxon>Bacteria</taxon>
        <taxon>Bacillati</taxon>
        <taxon>Bacillota</taxon>
        <taxon>Bacilli</taxon>
        <taxon>Lactobacillales</taxon>
        <taxon>Lactobacillaceae</taxon>
        <taxon>Ligilactobacillus</taxon>
    </lineage>
</organism>
<dbReference type="RefSeq" id="WP_057906791.1">
    <property type="nucleotide sequence ID" value="NZ_AYYZ01000029.1"/>
</dbReference>
<dbReference type="SUPFAM" id="SSF49785">
    <property type="entry name" value="Galactose-binding domain-like"/>
    <property type="match status" value="1"/>
</dbReference>
<dbReference type="InterPro" id="IPR006103">
    <property type="entry name" value="Glyco_hydro_2_cat"/>
</dbReference>
<dbReference type="PATRIC" id="fig|1423820.4.peg.945"/>
<dbReference type="NCBIfam" id="NF007538">
    <property type="entry name" value="PRK10150.1"/>
    <property type="match status" value="1"/>
</dbReference>
<dbReference type="AlphaFoldDB" id="A0A0R1Z9Z5"/>
<dbReference type="SUPFAM" id="SSF49303">
    <property type="entry name" value="beta-Galactosidase/glucuronidase domain"/>
    <property type="match status" value="1"/>
</dbReference>
<dbReference type="Gene3D" id="2.60.40.10">
    <property type="entry name" value="Immunoglobulins"/>
    <property type="match status" value="1"/>
</dbReference>
<comment type="similarity">
    <text evidence="1">Belongs to the glycosyl hydrolase 2 family.</text>
</comment>
<dbReference type="Pfam" id="PF02836">
    <property type="entry name" value="Glyco_hydro_2_C"/>
    <property type="match status" value="1"/>
</dbReference>
<feature type="domain" description="Glycoside hydrolase family 2 immunoglobulin-like beta-sandwich" evidence="6">
    <location>
        <begin position="183"/>
        <end position="276"/>
    </location>
</feature>
<dbReference type="InterPro" id="IPR008979">
    <property type="entry name" value="Galactose-bd-like_sf"/>
</dbReference>
<dbReference type="InterPro" id="IPR036156">
    <property type="entry name" value="Beta-gal/glucu_dom_sf"/>
</dbReference>
<name>A0A0R1Z9Z5_9LACO</name>
<protein>
    <recommendedName>
        <fullName evidence="3">Beta-glucuronidase</fullName>
        <ecNumber evidence="2">3.2.1.31</ecNumber>
    </recommendedName>
</protein>
<dbReference type="GO" id="GO:0004566">
    <property type="term" value="F:beta-glucuronidase activity"/>
    <property type="evidence" value="ECO:0007669"/>
    <property type="project" value="UniProtKB-EC"/>
</dbReference>
<dbReference type="Gene3D" id="2.60.120.260">
    <property type="entry name" value="Galactose-binding domain-like"/>
    <property type="match status" value="1"/>
</dbReference>
<evidence type="ECO:0000256" key="4">
    <source>
        <dbReference type="ARBA" id="ARBA00022801"/>
    </source>
</evidence>
<dbReference type="Pfam" id="PF02837">
    <property type="entry name" value="Glyco_hydro_2_N"/>
    <property type="match status" value="1"/>
</dbReference>
<dbReference type="InterPro" id="IPR017853">
    <property type="entry name" value="GH"/>
</dbReference>
<dbReference type="PANTHER" id="PTHR10066">
    <property type="entry name" value="BETA-GLUCURONIDASE"/>
    <property type="match status" value="1"/>
</dbReference>
<evidence type="ECO:0000256" key="1">
    <source>
        <dbReference type="ARBA" id="ARBA00007401"/>
    </source>
</evidence>
<evidence type="ECO:0000256" key="3">
    <source>
        <dbReference type="ARBA" id="ARBA00016205"/>
    </source>
</evidence>
<evidence type="ECO:0000259" key="6">
    <source>
        <dbReference type="Pfam" id="PF00703"/>
    </source>
</evidence>
<accession>A0A0R1Z9Z5</accession>
<dbReference type="EC" id="3.2.1.31" evidence="2"/>
<feature type="domain" description="Glycosyl hydrolases family 2 sugar binding" evidence="8">
    <location>
        <begin position="15"/>
        <end position="175"/>
    </location>
</feature>
<evidence type="ECO:0000256" key="5">
    <source>
        <dbReference type="ARBA" id="ARBA00023295"/>
    </source>
</evidence>
<dbReference type="PRINTS" id="PR00132">
    <property type="entry name" value="GLHYDRLASE2"/>
</dbReference>
<dbReference type="SUPFAM" id="SSF51445">
    <property type="entry name" value="(Trans)glycosidases"/>
    <property type="match status" value="1"/>
</dbReference>
<keyword evidence="4" id="KW-0378">Hydrolase</keyword>
<dbReference type="PANTHER" id="PTHR10066:SF67">
    <property type="entry name" value="BETA-GLUCURONIDASE"/>
    <property type="match status" value="1"/>
</dbReference>
<dbReference type="GO" id="GO:0019391">
    <property type="term" value="P:glucuronoside catabolic process"/>
    <property type="evidence" value="ECO:0007669"/>
    <property type="project" value="TreeGrafter"/>
</dbReference>